<feature type="domain" description="AMP-dependent synthetase/ligase" evidence="1">
    <location>
        <begin position="48"/>
        <end position="427"/>
    </location>
</feature>
<dbReference type="EMBL" id="VCLB01000001">
    <property type="protein sequence ID" value="TNB49839.1"/>
    <property type="molecule type" value="Genomic_DNA"/>
</dbReference>
<dbReference type="AlphaFoldDB" id="A0A5C4JZ32"/>
<comment type="caution">
    <text evidence="2">The sequence shown here is derived from an EMBL/GenBank/DDBJ whole genome shotgun (WGS) entry which is preliminary data.</text>
</comment>
<dbReference type="RefSeq" id="WP_138746878.1">
    <property type="nucleotide sequence ID" value="NZ_VCLB01000001.1"/>
</dbReference>
<dbReference type="CDD" id="cd05921">
    <property type="entry name" value="FCS"/>
    <property type="match status" value="1"/>
</dbReference>
<name>A0A5C4JZ32_9HYPH</name>
<evidence type="ECO:0000313" key="3">
    <source>
        <dbReference type="Proteomes" id="UP000307874"/>
    </source>
</evidence>
<dbReference type="Proteomes" id="UP000307874">
    <property type="component" value="Unassembled WGS sequence"/>
</dbReference>
<dbReference type="InterPro" id="IPR020845">
    <property type="entry name" value="AMP-binding_CS"/>
</dbReference>
<reference evidence="2 3" key="1">
    <citation type="submission" date="2019-05" db="EMBL/GenBank/DDBJ databases">
        <authorList>
            <person name="Lee S.D."/>
        </authorList>
    </citation>
    <scope>NUCLEOTIDE SEQUENCE [LARGE SCALE GENOMIC DNA]</scope>
    <source>
        <strain evidence="2 3">GH2-6</strain>
    </source>
</reference>
<organism evidence="2 3">
    <name type="scientific">Martelella lutilitoris</name>
    <dbReference type="NCBI Taxonomy" id="2583532"/>
    <lineage>
        <taxon>Bacteria</taxon>
        <taxon>Pseudomonadati</taxon>
        <taxon>Pseudomonadota</taxon>
        <taxon>Alphaproteobacteria</taxon>
        <taxon>Hyphomicrobiales</taxon>
        <taxon>Aurantimonadaceae</taxon>
        <taxon>Martelella</taxon>
    </lineage>
</organism>
<evidence type="ECO:0000313" key="2">
    <source>
        <dbReference type="EMBL" id="TNB49839.1"/>
    </source>
</evidence>
<reference evidence="2 3" key="2">
    <citation type="submission" date="2019-06" db="EMBL/GenBank/DDBJ databases">
        <title>Martelella lutilitoris sp. nov., isolated from a tidal mudflat.</title>
        <authorList>
            <person name="Kim Y.-J."/>
        </authorList>
    </citation>
    <scope>NUCLEOTIDE SEQUENCE [LARGE SCALE GENOMIC DNA]</scope>
    <source>
        <strain evidence="2 3">GH2-6</strain>
    </source>
</reference>
<dbReference type="PROSITE" id="PS00455">
    <property type="entry name" value="AMP_BINDING"/>
    <property type="match status" value="1"/>
</dbReference>
<protein>
    <submittedName>
        <fullName evidence="2">Feruloyl-CoA synthase</fullName>
    </submittedName>
</protein>
<sequence length="621" mass="67307">MADMEKIRPVRVWEPRIKVEERADGSQIIWQEDKLGPYPARLGDRILHWAETAPERVWMAERDESGAWQTITFGRLRDLMRRVGTFLLAHDLSPERPLMILSENSLEHAVIALSAQYVGIPSAAVAPAYSLIPEGRAKLKDIAGAVTPGAIFAKDANRFADAITEVIDPAVPLILAGGTVPGHNHFAWDEVIATEPSSAADEAFAATGPDTIAKFLFTSGTTGTPKAVIQTQRMMCANMAQVLDCYRFLGDEPPVLVDWAPWNHVASGNKVFNIALYNGGTYYIDAGKPTPKGMAETIRNLREISPTWYFNVPAGYEVLCEAMEKDPVLRDTFFKKLKMIMYAGAGMASHTWHHLNTLSERSTGFFTLMGSGLGSTETGPFAMFSTEPQNEPGNCGVPARGVTMKLVPTGGKMEVRFKGPNVTPGYWRRPDLTEKAFDEEGFYNMGDALRPAVPGDPARGYLFDGRTAENFKLQTGTWVAVGAMRAKLVDAMGGLIRDAVIAGEGQFELGALLVPFRPKIERLVEGGAEMDDAALYAHPTVLASLGNLLTDFAGHATGSSNRIARAMLLTAPLRMDAGEVTDKGSVNQRAVLANRADLVEALYAGGPEVIIAGKPQGRKAG</sequence>
<keyword evidence="3" id="KW-1185">Reference proteome</keyword>
<proteinExistence type="predicted"/>
<dbReference type="InterPro" id="IPR000873">
    <property type="entry name" value="AMP-dep_synth/lig_dom"/>
</dbReference>
<dbReference type="PANTHER" id="PTHR24096">
    <property type="entry name" value="LONG-CHAIN-FATTY-ACID--COA LIGASE"/>
    <property type="match status" value="1"/>
</dbReference>
<dbReference type="PANTHER" id="PTHR24096:SF420">
    <property type="entry name" value="LONG-CHAIN-FATTY-ACID--COA LIGASE-RELATED"/>
    <property type="match status" value="1"/>
</dbReference>
<accession>A0A5C4JZ32</accession>
<dbReference type="OrthoDB" id="9803968at2"/>
<evidence type="ECO:0000259" key="1">
    <source>
        <dbReference type="Pfam" id="PF00501"/>
    </source>
</evidence>
<gene>
    <name evidence="2" type="ORF">FF124_02435</name>
</gene>
<dbReference type="Pfam" id="PF00501">
    <property type="entry name" value="AMP-binding"/>
    <property type="match status" value="1"/>
</dbReference>
<dbReference type="SUPFAM" id="SSF56801">
    <property type="entry name" value="Acetyl-CoA synthetase-like"/>
    <property type="match status" value="1"/>
</dbReference>
<dbReference type="InterPro" id="IPR042099">
    <property type="entry name" value="ANL_N_sf"/>
</dbReference>
<dbReference type="Gene3D" id="3.40.50.12780">
    <property type="entry name" value="N-terminal domain of ligase-like"/>
    <property type="match status" value="1"/>
</dbReference>
<dbReference type="GO" id="GO:0016405">
    <property type="term" value="F:CoA-ligase activity"/>
    <property type="evidence" value="ECO:0007669"/>
    <property type="project" value="TreeGrafter"/>
</dbReference>
<dbReference type="Pfam" id="PF23562">
    <property type="entry name" value="AMP-binding_C_3"/>
    <property type="match status" value="1"/>
</dbReference>